<keyword evidence="1" id="KW-0677">Repeat</keyword>
<keyword evidence="2 3" id="KW-0040">ANK repeat</keyword>
<dbReference type="Gene3D" id="1.25.40.20">
    <property type="entry name" value="Ankyrin repeat-containing domain"/>
    <property type="match status" value="3"/>
</dbReference>
<dbReference type="PROSITE" id="PS50088">
    <property type="entry name" value="ANK_REPEAT"/>
    <property type="match status" value="4"/>
</dbReference>
<accession>A2DX19</accession>
<dbReference type="VEuPathDB" id="TrichDB:TVAG_019460"/>
<name>A2DX19_TRIV3</name>
<dbReference type="EMBL" id="DS113261">
    <property type="protein sequence ID" value="EAY15046.1"/>
    <property type="molecule type" value="Genomic_DNA"/>
</dbReference>
<evidence type="ECO:0000256" key="4">
    <source>
        <dbReference type="SAM" id="Phobius"/>
    </source>
</evidence>
<evidence type="ECO:0000256" key="2">
    <source>
        <dbReference type="ARBA" id="ARBA00023043"/>
    </source>
</evidence>
<feature type="repeat" description="ANK" evidence="3">
    <location>
        <begin position="434"/>
        <end position="466"/>
    </location>
</feature>
<dbReference type="VEuPathDB" id="TrichDB:TVAGG3_0185130"/>
<protein>
    <submittedName>
        <fullName evidence="5">Uncharacterized protein</fullName>
    </submittedName>
</protein>
<keyword evidence="4" id="KW-1133">Transmembrane helix</keyword>
<dbReference type="Pfam" id="PF12796">
    <property type="entry name" value="Ank_2"/>
    <property type="match status" value="3"/>
</dbReference>
<keyword evidence="4" id="KW-0472">Membrane</keyword>
<evidence type="ECO:0000256" key="3">
    <source>
        <dbReference type="PROSITE-ProRule" id="PRU00023"/>
    </source>
</evidence>
<evidence type="ECO:0000313" key="5">
    <source>
        <dbReference type="EMBL" id="EAY15046.1"/>
    </source>
</evidence>
<feature type="repeat" description="ANK" evidence="3">
    <location>
        <begin position="572"/>
        <end position="604"/>
    </location>
</feature>
<dbReference type="KEGG" id="tva:4773046"/>
<evidence type="ECO:0000313" key="6">
    <source>
        <dbReference type="Proteomes" id="UP000001542"/>
    </source>
</evidence>
<dbReference type="STRING" id="5722.A2DX19"/>
<feature type="repeat" description="ANK" evidence="3">
    <location>
        <begin position="605"/>
        <end position="637"/>
    </location>
</feature>
<evidence type="ECO:0000256" key="1">
    <source>
        <dbReference type="ARBA" id="ARBA00022737"/>
    </source>
</evidence>
<dbReference type="SUPFAM" id="SSF48403">
    <property type="entry name" value="Ankyrin repeat"/>
    <property type="match status" value="1"/>
</dbReference>
<dbReference type="PROSITE" id="PS50297">
    <property type="entry name" value="ANK_REP_REGION"/>
    <property type="match status" value="3"/>
</dbReference>
<proteinExistence type="predicted"/>
<reference evidence="5" key="2">
    <citation type="journal article" date="2007" name="Science">
        <title>Draft genome sequence of the sexually transmitted pathogen Trichomonas vaginalis.</title>
        <authorList>
            <person name="Carlton J.M."/>
            <person name="Hirt R.P."/>
            <person name="Silva J.C."/>
            <person name="Delcher A.L."/>
            <person name="Schatz M."/>
            <person name="Zhao Q."/>
            <person name="Wortman J.R."/>
            <person name="Bidwell S.L."/>
            <person name="Alsmark U.C.M."/>
            <person name="Besteiro S."/>
            <person name="Sicheritz-Ponten T."/>
            <person name="Noel C.J."/>
            <person name="Dacks J.B."/>
            <person name="Foster P.G."/>
            <person name="Simillion C."/>
            <person name="Van de Peer Y."/>
            <person name="Miranda-Saavedra D."/>
            <person name="Barton G.J."/>
            <person name="Westrop G.D."/>
            <person name="Mueller S."/>
            <person name="Dessi D."/>
            <person name="Fiori P.L."/>
            <person name="Ren Q."/>
            <person name="Paulsen I."/>
            <person name="Zhang H."/>
            <person name="Bastida-Corcuera F.D."/>
            <person name="Simoes-Barbosa A."/>
            <person name="Brown M.T."/>
            <person name="Hayes R.D."/>
            <person name="Mukherjee M."/>
            <person name="Okumura C.Y."/>
            <person name="Schneider R."/>
            <person name="Smith A.J."/>
            <person name="Vanacova S."/>
            <person name="Villalvazo M."/>
            <person name="Haas B.J."/>
            <person name="Pertea M."/>
            <person name="Feldblyum T.V."/>
            <person name="Utterback T.R."/>
            <person name="Shu C.L."/>
            <person name="Osoegawa K."/>
            <person name="de Jong P.J."/>
            <person name="Hrdy I."/>
            <person name="Horvathova L."/>
            <person name="Zubacova Z."/>
            <person name="Dolezal P."/>
            <person name="Malik S.B."/>
            <person name="Logsdon J.M. Jr."/>
            <person name="Henze K."/>
            <person name="Gupta A."/>
            <person name="Wang C.C."/>
            <person name="Dunne R.L."/>
            <person name="Upcroft J.A."/>
            <person name="Upcroft P."/>
            <person name="White O."/>
            <person name="Salzberg S.L."/>
            <person name="Tang P."/>
            <person name="Chiu C.-H."/>
            <person name="Lee Y.-S."/>
            <person name="Embley T.M."/>
            <person name="Coombs G.H."/>
            <person name="Mottram J.C."/>
            <person name="Tachezy J."/>
            <person name="Fraser-Liggett C.M."/>
            <person name="Johnson P.J."/>
        </authorList>
    </citation>
    <scope>NUCLEOTIDE SEQUENCE [LARGE SCALE GENOMIC DNA]</scope>
    <source>
        <strain evidence="5">G3</strain>
    </source>
</reference>
<gene>
    <name evidence="5" type="ORF">TVAG_019460</name>
</gene>
<keyword evidence="6" id="KW-1185">Reference proteome</keyword>
<feature type="transmembrane region" description="Helical" evidence="4">
    <location>
        <begin position="286"/>
        <end position="303"/>
    </location>
</feature>
<dbReference type="Proteomes" id="UP000001542">
    <property type="component" value="Unassembled WGS sequence"/>
</dbReference>
<dbReference type="eggNOG" id="KOG4177">
    <property type="taxonomic scope" value="Eukaryota"/>
</dbReference>
<dbReference type="InterPro" id="IPR036770">
    <property type="entry name" value="Ankyrin_rpt-contain_sf"/>
</dbReference>
<dbReference type="AlphaFoldDB" id="A2DX19"/>
<keyword evidence="4" id="KW-0812">Transmembrane</keyword>
<dbReference type="PANTHER" id="PTHR24198:SF165">
    <property type="entry name" value="ANKYRIN REPEAT-CONTAINING PROTEIN-RELATED"/>
    <property type="match status" value="1"/>
</dbReference>
<dbReference type="PANTHER" id="PTHR24198">
    <property type="entry name" value="ANKYRIN REPEAT AND PROTEIN KINASE DOMAIN-CONTAINING PROTEIN"/>
    <property type="match status" value="1"/>
</dbReference>
<dbReference type="InParanoid" id="A2DX19"/>
<reference evidence="5" key="1">
    <citation type="submission" date="2006-10" db="EMBL/GenBank/DDBJ databases">
        <authorList>
            <person name="Amadeo P."/>
            <person name="Zhao Q."/>
            <person name="Wortman J."/>
            <person name="Fraser-Liggett C."/>
            <person name="Carlton J."/>
        </authorList>
    </citation>
    <scope>NUCLEOTIDE SEQUENCE</scope>
    <source>
        <strain evidence="5">G3</strain>
    </source>
</reference>
<organism evidence="5 6">
    <name type="scientific">Trichomonas vaginalis (strain ATCC PRA-98 / G3)</name>
    <dbReference type="NCBI Taxonomy" id="412133"/>
    <lineage>
        <taxon>Eukaryota</taxon>
        <taxon>Metamonada</taxon>
        <taxon>Parabasalia</taxon>
        <taxon>Trichomonadida</taxon>
        <taxon>Trichomonadidae</taxon>
        <taxon>Trichomonas</taxon>
    </lineage>
</organism>
<feature type="repeat" description="ANK" evidence="3">
    <location>
        <begin position="356"/>
        <end position="388"/>
    </location>
</feature>
<dbReference type="SMR" id="A2DX19"/>
<dbReference type="RefSeq" id="XP_001327269.1">
    <property type="nucleotide sequence ID" value="XM_001327234.1"/>
</dbReference>
<dbReference type="InterPro" id="IPR002110">
    <property type="entry name" value="Ankyrin_rpt"/>
</dbReference>
<sequence length="735" mass="86247">MRTNNDFTNQNIFNNNHMIKIRINDSYEVSLDINNAISKSDAIKNLIFLNQATNEINFEIPIKDIETYKFLDKYFQTGMPNHLFKKNQLDDLLNIGIAMQIPEFLQIYMAYNPYSNDLFNNFIEIFRYIDFSAEFVKYCVENYNELGEEKIIYACLKIGLDFSELLIFNLQNAQIKNEFIADLIANDSKFLHLLTYYDRSLFKVEDYNKISKSVSLKKDYNEIYNDFAMFSINYIKNKSLNRTKFTQTMKIEEEKIMKIKNLQKTQFEYLAKKLTEMKNKHKKRQWILCLITIVLFVLLAYFAKDHLPNVKIYDEKLAALFNLWRNSTEDREFRQNMKNYSKLIKGVRDINLKDEEGKTLVYNAYYQRNYKFVNILVENGADLNIPYKNESCCLQLAILRKDYHYIKYFIDHGANINNPPRIKELYERYISKTHMQPMLYYAIQSGDVKIVRDLINYGANINAYYISDDGHLKPISQFAVENGSDEIIDLFLNNRKLDLNLVEIENYESLLHVSCRYNKTKISIRLINMGCNVNAIQKHSKQTPLTITYFNQNIEVFEHLLKNGANTEILYNSKTLLHRTVEEEKYEFAKMLLKYHANVNSIDANRETPLHIASKLKNTSFLILLINKGADVNAIANYGVTPFLVASNNSIEACAILLDRGANINDKDDYGQTAFYNCMIHNYFKFGITLIERGIKVSHSFFVNTKLPPDFKIDSEYAKNLRRRGFVINEAYIAE</sequence>
<dbReference type="SMART" id="SM00248">
    <property type="entry name" value="ANK"/>
    <property type="match status" value="10"/>
</dbReference>